<feature type="compositionally biased region" description="Basic and acidic residues" evidence="1">
    <location>
        <begin position="18"/>
        <end position="38"/>
    </location>
</feature>
<dbReference type="EMBL" id="CP108058">
    <property type="protein sequence ID" value="WUO51547.1"/>
    <property type="molecule type" value="Genomic_DNA"/>
</dbReference>
<feature type="compositionally biased region" description="Basic and acidic residues" evidence="1">
    <location>
        <begin position="1"/>
        <end position="10"/>
    </location>
</feature>
<evidence type="ECO:0000313" key="3">
    <source>
        <dbReference type="Proteomes" id="UP001432075"/>
    </source>
</evidence>
<evidence type="ECO:0000256" key="1">
    <source>
        <dbReference type="SAM" id="MobiDB-lite"/>
    </source>
</evidence>
<proteinExistence type="predicted"/>
<protein>
    <submittedName>
        <fullName evidence="2">Uncharacterized protein</fullName>
    </submittedName>
</protein>
<name>A0ABZ1RXH2_9ACTN</name>
<dbReference type="Proteomes" id="UP001432075">
    <property type="component" value="Plasmid unnamed1"/>
</dbReference>
<accession>A0ABZ1RXH2</accession>
<evidence type="ECO:0000313" key="2">
    <source>
        <dbReference type="EMBL" id="WUO51547.1"/>
    </source>
</evidence>
<sequence length="59" mass="6254">MADGSLRARGEQGASPVAEDRALDVEEFEGAARRRASGDEAGPPCRRQAGQEPALLFVQ</sequence>
<reference evidence="2" key="1">
    <citation type="submission" date="2022-10" db="EMBL/GenBank/DDBJ databases">
        <title>The complete genomes of actinobacterial strains from the NBC collection.</title>
        <authorList>
            <person name="Joergensen T.S."/>
            <person name="Alvarez Arevalo M."/>
            <person name="Sterndorff E.B."/>
            <person name="Faurdal D."/>
            <person name="Vuksanovic O."/>
            <person name="Mourched A.-S."/>
            <person name="Charusanti P."/>
            <person name="Shaw S."/>
            <person name="Blin K."/>
            <person name="Weber T."/>
        </authorList>
    </citation>
    <scope>NUCLEOTIDE SEQUENCE</scope>
    <source>
        <strain evidence="2">NBC_00283</strain>
        <plasmid evidence="2">unnamed1</plasmid>
    </source>
</reference>
<organism evidence="2 3">
    <name type="scientific">Streptomyces goshikiensis</name>
    <dbReference type="NCBI Taxonomy" id="1942"/>
    <lineage>
        <taxon>Bacteria</taxon>
        <taxon>Bacillati</taxon>
        <taxon>Actinomycetota</taxon>
        <taxon>Actinomycetes</taxon>
        <taxon>Kitasatosporales</taxon>
        <taxon>Streptomycetaceae</taxon>
        <taxon>Streptomyces</taxon>
    </lineage>
</organism>
<geneLocation type="plasmid" evidence="2 3">
    <name>unnamed1</name>
</geneLocation>
<keyword evidence="2" id="KW-0614">Plasmid</keyword>
<gene>
    <name evidence="2" type="ORF">OHU17_37545</name>
</gene>
<feature type="region of interest" description="Disordered" evidence="1">
    <location>
        <begin position="1"/>
        <end position="59"/>
    </location>
</feature>
<keyword evidence="3" id="KW-1185">Reference proteome</keyword>